<keyword evidence="1" id="KW-0732">Signal</keyword>
<feature type="chain" id="PRO_5045974130" evidence="1">
    <location>
        <begin position="22"/>
        <end position="361"/>
    </location>
</feature>
<gene>
    <name evidence="3" type="ORF">SAMN05192545_2569</name>
</gene>
<proteinExistence type="predicted"/>
<reference evidence="3 4" key="1">
    <citation type="submission" date="2016-10" db="EMBL/GenBank/DDBJ databases">
        <authorList>
            <person name="Varghese N."/>
            <person name="Submissions S."/>
        </authorList>
    </citation>
    <scope>NUCLEOTIDE SEQUENCE [LARGE SCALE GENOMIC DNA]</scope>
    <source>
        <strain evidence="3 4">MAR_2009_60</strain>
    </source>
</reference>
<keyword evidence="4" id="KW-1185">Reference proteome</keyword>
<dbReference type="Proteomes" id="UP000199574">
    <property type="component" value="Chromosome I"/>
</dbReference>
<sequence>MKIRTRILLVAVLFMWVGATAQIDKTANVFLITLDGVRWQDVYHGLDTALVQSNYTEGKELLNKMFSGSSPEESREKIMPFFWNTIAKDGQLYGNRTKGSKVDLTNKMLFSYPGYNEILTGKADDAHIDSNDKNYNKNVTVLELANKQERYKGKVAAFASWDVFPFIINDKRSGIPVNAGYMNAQGDLSGREIFLNEIQRQAPIIWESVRLDVFTHHYAKEYVKKNRPKVVYISYGETDDFAHGGKFDFYMKSLHNTDALIADLWQYVQQDDFYKDNTYFIITTDHGRGDGVQEDSKWTSHGSNVKGAQHTWMAILGPNVKPVGEAVDGQLYTDQLAPTIAEILDVDVDIQTMPAKPINLK</sequence>
<dbReference type="Pfam" id="PF01676">
    <property type="entry name" value="Metalloenzyme"/>
    <property type="match status" value="1"/>
</dbReference>
<dbReference type="SUPFAM" id="SSF53649">
    <property type="entry name" value="Alkaline phosphatase-like"/>
    <property type="match status" value="1"/>
</dbReference>
<evidence type="ECO:0000313" key="4">
    <source>
        <dbReference type="Proteomes" id="UP000199574"/>
    </source>
</evidence>
<feature type="domain" description="Metalloenzyme" evidence="2">
    <location>
        <begin position="219"/>
        <end position="304"/>
    </location>
</feature>
<dbReference type="InterPro" id="IPR017850">
    <property type="entry name" value="Alkaline_phosphatase_core_sf"/>
</dbReference>
<dbReference type="InterPro" id="IPR006124">
    <property type="entry name" value="Metalloenzyme"/>
</dbReference>
<protein>
    <submittedName>
        <fullName evidence="3">Sulfatase</fullName>
    </submittedName>
</protein>
<feature type="signal peptide" evidence="1">
    <location>
        <begin position="1"/>
        <end position="21"/>
    </location>
</feature>
<evidence type="ECO:0000313" key="3">
    <source>
        <dbReference type="EMBL" id="SDT01358.1"/>
    </source>
</evidence>
<dbReference type="Gene3D" id="3.40.720.10">
    <property type="entry name" value="Alkaline Phosphatase, subunit A"/>
    <property type="match status" value="1"/>
</dbReference>
<organism evidence="3 4">
    <name type="scientific">Maribacter dokdonensis</name>
    <dbReference type="NCBI Taxonomy" id="320912"/>
    <lineage>
        <taxon>Bacteria</taxon>
        <taxon>Pseudomonadati</taxon>
        <taxon>Bacteroidota</taxon>
        <taxon>Flavobacteriia</taxon>
        <taxon>Flavobacteriales</taxon>
        <taxon>Flavobacteriaceae</taxon>
        <taxon>Maribacter</taxon>
    </lineage>
</organism>
<accession>A0ABY0UPW1</accession>
<evidence type="ECO:0000259" key="2">
    <source>
        <dbReference type="Pfam" id="PF01676"/>
    </source>
</evidence>
<name>A0ABY0UPW1_9FLAO</name>
<evidence type="ECO:0000256" key="1">
    <source>
        <dbReference type="SAM" id="SignalP"/>
    </source>
</evidence>
<dbReference type="EMBL" id="LT629754">
    <property type="protein sequence ID" value="SDT01358.1"/>
    <property type="molecule type" value="Genomic_DNA"/>
</dbReference>